<accession>A0A3M2SC00</accession>
<evidence type="ECO:0008006" key="3">
    <source>
        <dbReference type="Google" id="ProtNLM"/>
    </source>
</evidence>
<dbReference type="OrthoDB" id="4977986at2759"/>
<proteinExistence type="predicted"/>
<dbReference type="EMBL" id="NKUJ01000072">
    <property type="protein sequence ID" value="RMJ15043.1"/>
    <property type="molecule type" value="Genomic_DNA"/>
</dbReference>
<evidence type="ECO:0000313" key="1">
    <source>
        <dbReference type="EMBL" id="RMJ15043.1"/>
    </source>
</evidence>
<evidence type="ECO:0000313" key="2">
    <source>
        <dbReference type="Proteomes" id="UP000277212"/>
    </source>
</evidence>
<protein>
    <recommendedName>
        <fullName evidence="3">Fucose-specific lectin</fullName>
    </recommendedName>
</protein>
<dbReference type="AlphaFoldDB" id="A0A3M2SC00"/>
<dbReference type="Proteomes" id="UP000277212">
    <property type="component" value="Unassembled WGS sequence"/>
</dbReference>
<sequence length="315" mass="35727">MWRPENVGVLPYKDHEDQGRAYRTTGCINFARGIHGIVLWRPEVHVGLERNSGELKFKECAASHTQFASLDNNSTEILSPRIIPNQMDMATFDPAKETSKMLAMTPAWAMEPSVAHLLLSTSLLLCCILCMSCLILVIDITAVVTEVNNQDIVFHVTRDCKISYWSSKTSDEEEEGQQYNSDNLKINGDPVIVNSKLPILAAVAYKDPHPDGKDEVRVYYVSEKSLTLRELRRTGDGEWRDGKVFNQQSYDIAENSSLTANVVTVPKKDCGCESDPDNEYQLKVYFQRRPDILNVVYTVLNMTREHWSTRYGVNE</sequence>
<keyword evidence="2" id="KW-1185">Reference proteome</keyword>
<comment type="caution">
    <text evidence="1">The sequence shown here is derived from an EMBL/GenBank/DDBJ whole genome shotgun (WGS) entry which is preliminary data.</text>
</comment>
<reference evidence="1 2" key="1">
    <citation type="submission" date="2017-06" db="EMBL/GenBank/DDBJ databases">
        <title>Comparative genomic analysis of Ambrosia Fusariam Clade fungi.</title>
        <authorList>
            <person name="Stajich J.E."/>
            <person name="Carrillo J."/>
            <person name="Kijimoto T."/>
            <person name="Eskalen A."/>
            <person name="O'Donnell K."/>
            <person name="Kasson M."/>
        </authorList>
    </citation>
    <scope>NUCLEOTIDE SEQUENCE [LARGE SCALE GENOMIC DNA]</scope>
    <source>
        <strain evidence="1">UCR3666</strain>
    </source>
</reference>
<organism evidence="1 2">
    <name type="scientific">Fusarium kuroshium</name>
    <dbReference type="NCBI Taxonomy" id="2010991"/>
    <lineage>
        <taxon>Eukaryota</taxon>
        <taxon>Fungi</taxon>
        <taxon>Dikarya</taxon>
        <taxon>Ascomycota</taxon>
        <taxon>Pezizomycotina</taxon>
        <taxon>Sordariomycetes</taxon>
        <taxon>Hypocreomycetidae</taxon>
        <taxon>Hypocreales</taxon>
        <taxon>Nectriaceae</taxon>
        <taxon>Fusarium</taxon>
        <taxon>Fusarium solani species complex</taxon>
    </lineage>
</organism>
<gene>
    <name evidence="1" type="ORF">CDV36_005292</name>
</gene>
<dbReference type="Gene3D" id="2.120.10.70">
    <property type="entry name" value="Fucose-specific lectin"/>
    <property type="match status" value="1"/>
</dbReference>
<name>A0A3M2SC00_9HYPO</name>